<dbReference type="Gene3D" id="3.30.479.30">
    <property type="entry name" value="Band 7 domain"/>
    <property type="match status" value="1"/>
</dbReference>
<dbReference type="InterPro" id="IPR001107">
    <property type="entry name" value="Band_7"/>
</dbReference>
<evidence type="ECO:0000256" key="1">
    <source>
        <dbReference type="ARBA" id="ARBA00004370"/>
    </source>
</evidence>
<dbReference type="GO" id="GO:0007005">
    <property type="term" value="P:mitochondrion organization"/>
    <property type="evidence" value="ECO:0007669"/>
    <property type="project" value="TreeGrafter"/>
</dbReference>
<dbReference type="AlphaFoldDB" id="A0A1F7VC41"/>
<dbReference type="InterPro" id="IPR036013">
    <property type="entry name" value="Band_7/SPFH_dom_sf"/>
</dbReference>
<dbReference type="Pfam" id="PF01145">
    <property type="entry name" value="Band_7"/>
    <property type="match status" value="1"/>
</dbReference>
<dbReference type="Proteomes" id="UP000178264">
    <property type="component" value="Unassembled WGS sequence"/>
</dbReference>
<protein>
    <submittedName>
        <fullName evidence="4">Membrane protease subunit, stomatin/prohibitin</fullName>
    </submittedName>
</protein>
<evidence type="ECO:0000256" key="2">
    <source>
        <dbReference type="ARBA" id="ARBA00023136"/>
    </source>
</evidence>
<comment type="subcellular location">
    <subcellularLocation>
        <location evidence="1">Membrane</location>
    </subcellularLocation>
</comment>
<accession>A0A1F7VC41</accession>
<feature type="domain" description="Band 7" evidence="3">
    <location>
        <begin position="14"/>
        <end position="176"/>
    </location>
</feature>
<dbReference type="InterPro" id="IPR000163">
    <property type="entry name" value="Prohibitin"/>
</dbReference>
<reference evidence="4 5" key="1">
    <citation type="journal article" date="2016" name="Nat. Commun.">
        <title>Thousands of microbial genomes shed light on interconnected biogeochemical processes in an aquifer system.</title>
        <authorList>
            <person name="Anantharaman K."/>
            <person name="Brown C.T."/>
            <person name="Hug L.A."/>
            <person name="Sharon I."/>
            <person name="Castelle C.J."/>
            <person name="Probst A.J."/>
            <person name="Thomas B.C."/>
            <person name="Singh A."/>
            <person name="Wilkins M.J."/>
            <person name="Karaoz U."/>
            <person name="Brodie E.L."/>
            <person name="Williams K.H."/>
            <person name="Hubbard S.S."/>
            <person name="Banfield J.F."/>
        </authorList>
    </citation>
    <scope>NUCLEOTIDE SEQUENCE [LARGE SCALE GENOMIC DNA]</scope>
</reference>
<gene>
    <name evidence="4" type="ORF">A3I42_01915</name>
</gene>
<evidence type="ECO:0000313" key="5">
    <source>
        <dbReference type="Proteomes" id="UP000178264"/>
    </source>
</evidence>
<evidence type="ECO:0000259" key="3">
    <source>
        <dbReference type="SMART" id="SM00244"/>
    </source>
</evidence>
<proteinExistence type="predicted"/>
<comment type="caution">
    <text evidence="4">The sequence shown here is derived from an EMBL/GenBank/DDBJ whole genome shotgun (WGS) entry which is preliminary data.</text>
</comment>
<keyword evidence="4" id="KW-0645">Protease</keyword>
<organism evidence="4 5">
    <name type="scientific">Candidatus Uhrbacteria bacterium RIFCSPLOWO2_02_FULL_49_11</name>
    <dbReference type="NCBI Taxonomy" id="1802409"/>
    <lineage>
        <taxon>Bacteria</taxon>
        <taxon>Candidatus Uhriibacteriota</taxon>
    </lineage>
</organism>
<dbReference type="PANTHER" id="PTHR23222:SF1">
    <property type="entry name" value="PROHIBITIN-2"/>
    <property type="match status" value="1"/>
</dbReference>
<sequence length="258" mass="28239">MSAFVLGGFLLVLSCFALIPAGNVGVIDFFGNVSGRILRAGINFPVNPMAKIIKMSVKTQEIKELMDVPSKEGLTVQLEISVLYHLNPEKATEVYKSVGPHYADIILEPQFRSVSRGVTAAYDAKALYTSVREELALHITQQLQDIVAPRGVTVESTPLRRVGLPARLTESIEEKLRAEQDSQRMEFVLTKEKQEAERKRIEAQGISDFQNIVAKGISAELLKWKGIEATEKLANSPNSKVIVIGAGNEGLPLILGGQ</sequence>
<dbReference type="PANTHER" id="PTHR23222">
    <property type="entry name" value="PROHIBITIN"/>
    <property type="match status" value="1"/>
</dbReference>
<keyword evidence="4" id="KW-0378">Hydrolase</keyword>
<dbReference type="EMBL" id="MGER01000075">
    <property type="protein sequence ID" value="OGL87564.1"/>
    <property type="molecule type" value="Genomic_DNA"/>
</dbReference>
<dbReference type="SUPFAM" id="SSF117892">
    <property type="entry name" value="Band 7/SPFH domain"/>
    <property type="match status" value="1"/>
</dbReference>
<dbReference type="GO" id="GO:0006508">
    <property type="term" value="P:proteolysis"/>
    <property type="evidence" value="ECO:0007669"/>
    <property type="project" value="UniProtKB-KW"/>
</dbReference>
<dbReference type="PRINTS" id="PR00679">
    <property type="entry name" value="PROHIBITIN"/>
</dbReference>
<keyword evidence="2" id="KW-0472">Membrane</keyword>
<dbReference type="GO" id="GO:0016020">
    <property type="term" value="C:membrane"/>
    <property type="evidence" value="ECO:0007669"/>
    <property type="project" value="UniProtKB-SubCell"/>
</dbReference>
<dbReference type="GO" id="GO:0008233">
    <property type="term" value="F:peptidase activity"/>
    <property type="evidence" value="ECO:0007669"/>
    <property type="project" value="UniProtKB-KW"/>
</dbReference>
<dbReference type="SMART" id="SM00244">
    <property type="entry name" value="PHB"/>
    <property type="match status" value="1"/>
</dbReference>
<name>A0A1F7VC41_9BACT</name>
<evidence type="ECO:0000313" key="4">
    <source>
        <dbReference type="EMBL" id="OGL87564.1"/>
    </source>
</evidence>
<dbReference type="CDD" id="cd03401">
    <property type="entry name" value="SPFH_prohibitin"/>
    <property type="match status" value="1"/>
</dbReference>